<dbReference type="AlphaFoldDB" id="A0A3N4ME39"/>
<feature type="binding site" evidence="3">
    <location>
        <position position="47"/>
    </location>
    <ligand>
        <name>a divalent metal cation</name>
        <dbReference type="ChEBI" id="CHEBI:60240"/>
    </ligand>
</feature>
<evidence type="ECO:0000256" key="2">
    <source>
        <dbReference type="ARBA" id="ARBA00022723"/>
    </source>
</evidence>
<dbReference type="Pfam" id="PF05163">
    <property type="entry name" value="DinB"/>
    <property type="match status" value="1"/>
</dbReference>
<protein>
    <submittedName>
        <fullName evidence="4">DinB family protein</fullName>
    </submittedName>
</protein>
<feature type="binding site" evidence="3">
    <location>
        <position position="137"/>
    </location>
    <ligand>
        <name>a divalent metal cation</name>
        <dbReference type="ChEBI" id="CHEBI:60240"/>
    </ligand>
</feature>
<evidence type="ECO:0000256" key="1">
    <source>
        <dbReference type="ARBA" id="ARBA00008635"/>
    </source>
</evidence>
<keyword evidence="5" id="KW-1185">Reference proteome</keyword>
<comment type="caution">
    <text evidence="4">The sequence shown here is derived from an EMBL/GenBank/DDBJ whole genome shotgun (WGS) entry which is preliminary data.</text>
</comment>
<sequence length="170" mass="19421">MATITELLKEMEFEAQTTRKMLAQIPDDKLDFRPHPKSMDIRALAIHIAEIPGWISIIVEKDELDFAGEPYVAPPVNSSKDLLELFEKSYQEGYNALRNADEKQFSKPWTMRAGDQIFSTLPKSENIRHTYCQTVHHRAQLGVFLRLLDVPIPGSYGPSADEMEQFNQAN</sequence>
<dbReference type="RefSeq" id="WP_120514803.1">
    <property type="nucleotide sequence ID" value="NZ_QXZY01000002.1"/>
</dbReference>
<dbReference type="InterPro" id="IPR007837">
    <property type="entry name" value="DinB"/>
</dbReference>
<evidence type="ECO:0000313" key="4">
    <source>
        <dbReference type="EMBL" id="RPD42174.1"/>
    </source>
</evidence>
<dbReference type="OrthoDB" id="119432at2"/>
<dbReference type="Gene3D" id="1.20.120.450">
    <property type="entry name" value="dinb family like domain"/>
    <property type="match status" value="1"/>
</dbReference>
<dbReference type="InterPro" id="IPR034660">
    <property type="entry name" value="DinB/YfiT-like"/>
</dbReference>
<dbReference type="Proteomes" id="UP000279089">
    <property type="component" value="Unassembled WGS sequence"/>
</dbReference>
<gene>
    <name evidence="4" type="ORF">EG028_06790</name>
</gene>
<proteinExistence type="inferred from homology"/>
<keyword evidence="2 3" id="KW-0479">Metal-binding</keyword>
<dbReference type="EMBL" id="RMBX01000003">
    <property type="protein sequence ID" value="RPD42174.1"/>
    <property type="molecule type" value="Genomic_DNA"/>
</dbReference>
<name>A0A3N4ME39_9BACT</name>
<reference evidence="5" key="1">
    <citation type="submission" date="2018-11" db="EMBL/GenBank/DDBJ databases">
        <title>Chitinophaga lutea sp.nov., isolate from arsenic contaminated soil.</title>
        <authorList>
            <person name="Zong Y."/>
        </authorList>
    </citation>
    <scope>NUCLEOTIDE SEQUENCE [LARGE SCALE GENOMIC DNA]</scope>
    <source>
        <strain evidence="5">YLT18</strain>
    </source>
</reference>
<dbReference type="GO" id="GO:0046872">
    <property type="term" value="F:metal ion binding"/>
    <property type="evidence" value="ECO:0007669"/>
    <property type="project" value="UniProtKB-KW"/>
</dbReference>
<comment type="similarity">
    <text evidence="1">Belongs to the DinB family.</text>
</comment>
<evidence type="ECO:0000313" key="5">
    <source>
        <dbReference type="Proteomes" id="UP000279089"/>
    </source>
</evidence>
<evidence type="ECO:0000256" key="3">
    <source>
        <dbReference type="PIRSR" id="PIRSR607837-1"/>
    </source>
</evidence>
<organism evidence="4 5">
    <name type="scientific">Chitinophaga barathri</name>
    <dbReference type="NCBI Taxonomy" id="1647451"/>
    <lineage>
        <taxon>Bacteria</taxon>
        <taxon>Pseudomonadati</taxon>
        <taxon>Bacteroidota</taxon>
        <taxon>Chitinophagia</taxon>
        <taxon>Chitinophagales</taxon>
        <taxon>Chitinophagaceae</taxon>
        <taxon>Chitinophaga</taxon>
    </lineage>
</organism>
<accession>A0A3N4ME39</accession>
<dbReference type="SUPFAM" id="SSF109854">
    <property type="entry name" value="DinB/YfiT-like putative metalloenzymes"/>
    <property type="match status" value="1"/>
</dbReference>